<gene>
    <name evidence="1" type="ORF">FD14_GL002020</name>
</gene>
<evidence type="ECO:0000313" key="2">
    <source>
        <dbReference type="Proteomes" id="UP000051442"/>
    </source>
</evidence>
<reference evidence="1 2" key="1">
    <citation type="journal article" date="2015" name="Genome Announc.">
        <title>Expanding the biotechnology potential of lactobacilli through comparative genomics of 213 strains and associated genera.</title>
        <authorList>
            <person name="Sun Z."/>
            <person name="Harris H.M."/>
            <person name="McCann A."/>
            <person name="Guo C."/>
            <person name="Argimon S."/>
            <person name="Zhang W."/>
            <person name="Yang X."/>
            <person name="Jeffery I.B."/>
            <person name="Cooney J.C."/>
            <person name="Kagawa T.F."/>
            <person name="Liu W."/>
            <person name="Song Y."/>
            <person name="Salvetti E."/>
            <person name="Wrobel A."/>
            <person name="Rasinkangas P."/>
            <person name="Parkhill J."/>
            <person name="Rea M.C."/>
            <person name="O'Sullivan O."/>
            <person name="Ritari J."/>
            <person name="Douillard F.P."/>
            <person name="Paul Ross R."/>
            <person name="Yang R."/>
            <person name="Briner A.E."/>
            <person name="Felis G.E."/>
            <person name="de Vos W.M."/>
            <person name="Barrangou R."/>
            <person name="Klaenhammer T.R."/>
            <person name="Caufield P.W."/>
            <person name="Cui Y."/>
            <person name="Zhang H."/>
            <person name="O'Toole P.W."/>
        </authorList>
    </citation>
    <scope>NUCLEOTIDE SEQUENCE [LARGE SCALE GENOMIC DNA]</scope>
    <source>
        <strain evidence="1 2">DSM 23365</strain>
    </source>
</reference>
<name>A0A0R2EQ65_9LACO</name>
<organism evidence="1 2">
    <name type="scientific">Secundilactobacillus similis DSM 23365 = JCM 2765</name>
    <dbReference type="NCBI Taxonomy" id="1423804"/>
    <lineage>
        <taxon>Bacteria</taxon>
        <taxon>Bacillati</taxon>
        <taxon>Bacillota</taxon>
        <taxon>Bacilli</taxon>
        <taxon>Lactobacillales</taxon>
        <taxon>Lactobacillaceae</taxon>
        <taxon>Secundilactobacillus</taxon>
    </lineage>
</organism>
<dbReference type="Proteomes" id="UP000051442">
    <property type="component" value="Unassembled WGS sequence"/>
</dbReference>
<sequence length="209" mass="24049">MRWRFSYVSHEKVLAMKFRQTFMILEKVTLNSRGSNMKQVVLEASSVLIIIFWEEIGIWTQNQVAVGPRGLLNTEFVRTRNVKKIITQHGIQWKMAMNEKSKFGIVLPIILMSYFMPVLDNSSIFTETAKIAQDLHLNATKFSINFRYDIDSTGPIMAIIIEIQSGHVRSIGMPMLLFRNRAGTNTQSINRCGNCQHDTRNCWYNIEGA</sequence>
<keyword evidence="2" id="KW-1185">Reference proteome</keyword>
<proteinExistence type="predicted"/>
<dbReference type="STRING" id="1423804.FD14_GL002020"/>
<dbReference type="EMBL" id="AYZM01000149">
    <property type="protein sequence ID" value="KRN18480.1"/>
    <property type="molecule type" value="Genomic_DNA"/>
</dbReference>
<protein>
    <submittedName>
        <fullName evidence="1">Uncharacterized protein</fullName>
    </submittedName>
</protein>
<accession>A0A0R2EQ65</accession>
<comment type="caution">
    <text evidence="1">The sequence shown here is derived from an EMBL/GenBank/DDBJ whole genome shotgun (WGS) entry which is preliminary data.</text>
</comment>
<dbReference type="PATRIC" id="fig|1423804.4.peg.2189"/>
<evidence type="ECO:0000313" key="1">
    <source>
        <dbReference type="EMBL" id="KRN18480.1"/>
    </source>
</evidence>
<dbReference type="AlphaFoldDB" id="A0A0R2EQ65"/>